<evidence type="ECO:0000259" key="1">
    <source>
        <dbReference type="PROSITE" id="PS50943"/>
    </source>
</evidence>
<feature type="domain" description="HTH cro/C1-type" evidence="1">
    <location>
        <begin position="3"/>
        <end position="56"/>
    </location>
</feature>
<dbReference type="InterPro" id="IPR010982">
    <property type="entry name" value="Lambda_DNA-bd_dom_sf"/>
</dbReference>
<dbReference type="GO" id="GO:0003677">
    <property type="term" value="F:DNA binding"/>
    <property type="evidence" value="ECO:0007669"/>
    <property type="project" value="InterPro"/>
</dbReference>
<dbReference type="CDD" id="cd00093">
    <property type="entry name" value="HTH_XRE"/>
    <property type="match status" value="1"/>
</dbReference>
<protein>
    <recommendedName>
        <fullName evidence="1">HTH cro/C1-type domain-containing protein</fullName>
    </recommendedName>
</protein>
<accession>A0A7M3S9X5</accession>
<dbReference type="EMBL" id="AP023368">
    <property type="protein sequence ID" value="BCK01393.1"/>
    <property type="molecule type" value="Genomic_DNA"/>
</dbReference>
<dbReference type="PROSITE" id="PS50943">
    <property type="entry name" value="HTH_CROC1"/>
    <property type="match status" value="1"/>
</dbReference>
<reference evidence="2 3" key="1">
    <citation type="submission" date="2020-08" db="EMBL/GenBank/DDBJ databases">
        <title>Draft genome sequencing of an Anaerocolumna strain isolated from anoxic soil subjected to BSD treatment.</title>
        <authorList>
            <person name="Uek A."/>
            <person name="Tonouchi A."/>
        </authorList>
    </citation>
    <scope>NUCLEOTIDE SEQUENCE [LARGE SCALE GENOMIC DNA]</scope>
    <source>
        <strain evidence="2 3">CTTW</strain>
    </source>
</reference>
<keyword evidence="3" id="KW-1185">Reference proteome</keyword>
<gene>
    <name evidence="2" type="ORF">bsdcttw_44330</name>
</gene>
<reference evidence="2 3" key="2">
    <citation type="submission" date="2020-08" db="EMBL/GenBank/DDBJ databases">
        <authorList>
            <person name="Ueki A."/>
            <person name="Tonouchi A."/>
        </authorList>
    </citation>
    <scope>NUCLEOTIDE SEQUENCE [LARGE SCALE GENOMIC DNA]</scope>
    <source>
        <strain evidence="2 3">CTTW</strain>
    </source>
</reference>
<organism evidence="2 3">
    <name type="scientific">Anaerocolumna chitinilytica</name>
    <dbReference type="NCBI Taxonomy" id="1727145"/>
    <lineage>
        <taxon>Bacteria</taxon>
        <taxon>Bacillati</taxon>
        <taxon>Bacillota</taxon>
        <taxon>Clostridia</taxon>
        <taxon>Lachnospirales</taxon>
        <taxon>Lachnospiraceae</taxon>
        <taxon>Anaerocolumna</taxon>
    </lineage>
</organism>
<dbReference type="KEGG" id="acht:bsdcttw_44330"/>
<name>A0A7M3S9X5_9FIRM</name>
<dbReference type="Gene3D" id="1.10.260.40">
    <property type="entry name" value="lambda repressor-like DNA-binding domains"/>
    <property type="match status" value="1"/>
</dbReference>
<dbReference type="InterPro" id="IPR001387">
    <property type="entry name" value="Cro/C1-type_HTH"/>
</dbReference>
<dbReference type="SMART" id="SM00530">
    <property type="entry name" value="HTH_XRE"/>
    <property type="match status" value="1"/>
</dbReference>
<dbReference type="Proteomes" id="UP000515703">
    <property type="component" value="Chromosome"/>
</dbReference>
<proteinExistence type="predicted"/>
<dbReference type="RefSeq" id="WP_185256960.1">
    <property type="nucleotide sequence ID" value="NZ_AP023368.1"/>
</dbReference>
<dbReference type="Pfam" id="PF01381">
    <property type="entry name" value="HTH_3"/>
    <property type="match status" value="1"/>
</dbReference>
<dbReference type="SUPFAM" id="SSF47413">
    <property type="entry name" value="lambda repressor-like DNA-binding domains"/>
    <property type="match status" value="1"/>
</dbReference>
<sequence length="63" mass="6978">MRLKEIRISKGLSVPSLVELSGVPRRTIQDIEKSGNCKVDTAILLADALKVTLDELCRDNPEE</sequence>
<evidence type="ECO:0000313" key="3">
    <source>
        <dbReference type="Proteomes" id="UP000515703"/>
    </source>
</evidence>
<evidence type="ECO:0000313" key="2">
    <source>
        <dbReference type="EMBL" id="BCK01393.1"/>
    </source>
</evidence>
<dbReference type="AlphaFoldDB" id="A0A7M3S9X5"/>